<dbReference type="Proteomes" id="UP001066276">
    <property type="component" value="Chromosome 1_2"/>
</dbReference>
<sequence length="157" mass="17303">MLDGDNEPNRPWHQSDPSAPPQEETKAEATPHTDTDMLDHGDLTHLRAVEWAPDPKLASFVAGHLRKPLDKGVHNHIKAECPCPSLGGRVALTPEIDVEMADFLGKFRKDPKRGIDRSWRTCQDKLLDIVGPIVKILDMAEDAKSFGSLISPEALLG</sequence>
<evidence type="ECO:0000313" key="2">
    <source>
        <dbReference type="EMBL" id="KAJ1211606.1"/>
    </source>
</evidence>
<proteinExistence type="predicted"/>
<dbReference type="AlphaFoldDB" id="A0AAV7WG58"/>
<gene>
    <name evidence="2" type="ORF">NDU88_006964</name>
</gene>
<accession>A0AAV7WG58</accession>
<evidence type="ECO:0000256" key="1">
    <source>
        <dbReference type="SAM" id="MobiDB-lite"/>
    </source>
</evidence>
<name>A0AAV7WG58_PLEWA</name>
<evidence type="ECO:0000313" key="3">
    <source>
        <dbReference type="Proteomes" id="UP001066276"/>
    </source>
</evidence>
<organism evidence="2 3">
    <name type="scientific">Pleurodeles waltl</name>
    <name type="common">Iberian ribbed newt</name>
    <dbReference type="NCBI Taxonomy" id="8319"/>
    <lineage>
        <taxon>Eukaryota</taxon>
        <taxon>Metazoa</taxon>
        <taxon>Chordata</taxon>
        <taxon>Craniata</taxon>
        <taxon>Vertebrata</taxon>
        <taxon>Euteleostomi</taxon>
        <taxon>Amphibia</taxon>
        <taxon>Batrachia</taxon>
        <taxon>Caudata</taxon>
        <taxon>Salamandroidea</taxon>
        <taxon>Salamandridae</taxon>
        <taxon>Pleurodelinae</taxon>
        <taxon>Pleurodeles</taxon>
    </lineage>
</organism>
<protein>
    <submittedName>
        <fullName evidence="2">Uncharacterized protein</fullName>
    </submittedName>
</protein>
<feature type="region of interest" description="Disordered" evidence="1">
    <location>
        <begin position="1"/>
        <end position="39"/>
    </location>
</feature>
<feature type="compositionally biased region" description="Basic and acidic residues" evidence="1">
    <location>
        <begin position="23"/>
        <end position="39"/>
    </location>
</feature>
<keyword evidence="3" id="KW-1185">Reference proteome</keyword>
<comment type="caution">
    <text evidence="2">The sequence shown here is derived from an EMBL/GenBank/DDBJ whole genome shotgun (WGS) entry which is preliminary data.</text>
</comment>
<reference evidence="2" key="1">
    <citation type="journal article" date="2022" name="bioRxiv">
        <title>Sequencing and chromosome-scale assembly of the giantPleurodeles waltlgenome.</title>
        <authorList>
            <person name="Brown T."/>
            <person name="Elewa A."/>
            <person name="Iarovenko S."/>
            <person name="Subramanian E."/>
            <person name="Araus A.J."/>
            <person name="Petzold A."/>
            <person name="Susuki M."/>
            <person name="Suzuki K.-i.T."/>
            <person name="Hayashi T."/>
            <person name="Toyoda A."/>
            <person name="Oliveira C."/>
            <person name="Osipova E."/>
            <person name="Leigh N.D."/>
            <person name="Simon A."/>
            <person name="Yun M.H."/>
        </authorList>
    </citation>
    <scope>NUCLEOTIDE SEQUENCE</scope>
    <source>
        <strain evidence="2">20211129_DDA</strain>
        <tissue evidence="2">Liver</tissue>
    </source>
</reference>
<dbReference type="EMBL" id="JANPWB010000002">
    <property type="protein sequence ID" value="KAJ1211606.1"/>
    <property type="molecule type" value="Genomic_DNA"/>
</dbReference>